<dbReference type="Pfam" id="PF00046">
    <property type="entry name" value="Homeodomain"/>
    <property type="match status" value="1"/>
</dbReference>
<feature type="DNA-binding region" description="Homeobox" evidence="10">
    <location>
        <begin position="95"/>
        <end position="154"/>
    </location>
</feature>
<accession>Q5EVI7</accession>
<sequence>MDKIDPTLMSYLKGPYGTSGLPSITDVSLMQKALPGYGGTDGLGNYGGGIPTSDASGMAANYFNSFQLQQNKLPGMGLYGMPPFYGEFYGPPRKQRRERTTFTRAQLDILESLFHKTKYPDIFMREEVAMKIGLPESRVQVWFKNRRAKCRQQQQQKSSDSPSSSSTPIKKEEESSPTAKVNAVNGTSPSDSGRSSMSPGSGQAEASSSSDPNTSSNSLSTPLSLPSTKADPIPDQLDSVPNWATPETKIEAIDSQNNSLLPPVPSSLSLDQLRLNGFDAYFRAKLRGRELLQPVQREHGPVPSTVNGPAARPCPEPERAARRNASSSSGGRGARTRSSGSFKFYNRTSQF</sequence>
<proteinExistence type="predicted"/>
<feature type="compositionally biased region" description="Low complexity" evidence="12">
    <location>
        <begin position="152"/>
        <end position="168"/>
    </location>
</feature>
<dbReference type="PANTHER" id="PTHR45793">
    <property type="entry name" value="HOMEOBOX PROTEIN"/>
    <property type="match status" value="1"/>
</dbReference>
<name>Q5EVI7_OIKDI</name>
<evidence type="ECO:0000256" key="6">
    <source>
        <dbReference type="ARBA" id="ARBA00023242"/>
    </source>
</evidence>
<evidence type="ECO:0000256" key="10">
    <source>
        <dbReference type="PROSITE-ProRule" id="PRU00108"/>
    </source>
</evidence>
<dbReference type="GO" id="GO:0007399">
    <property type="term" value="P:nervous system development"/>
    <property type="evidence" value="ECO:0007669"/>
    <property type="project" value="UniProtKB-KW"/>
</dbReference>
<comment type="subunit">
    <text evidence="8">Interacts (via the homeobox) with NRL (via the leucine-zipper domain). Interacts with PDC, RAX2, RORB and SCA7.</text>
</comment>
<comment type="function">
    <text evidence="7">Transcription factor that binds and transactivates the sequence 5'-TAATC[CA]-3' which is found upstream of several photoreceptor-specific genes, including the opsin genes. Acts synergistically with other transcription factors, such as NRL, RORB and RAX, to regulate photoreceptor cell-specific gene transcription. Essential for the maintenance of mammalian photoreceptors.</text>
</comment>
<dbReference type="GO" id="GO:0000981">
    <property type="term" value="F:DNA-binding transcription factor activity, RNA polymerase II-specific"/>
    <property type="evidence" value="ECO:0007669"/>
    <property type="project" value="InterPro"/>
</dbReference>
<evidence type="ECO:0000256" key="5">
    <source>
        <dbReference type="ARBA" id="ARBA00023155"/>
    </source>
</evidence>
<keyword evidence="2" id="KW-0217">Developmental protein</keyword>
<evidence type="ECO:0000256" key="8">
    <source>
        <dbReference type="ARBA" id="ARBA00063005"/>
    </source>
</evidence>
<dbReference type="PROSITE" id="PS00027">
    <property type="entry name" value="HOMEOBOX_1"/>
    <property type="match status" value="1"/>
</dbReference>
<feature type="region of interest" description="Disordered" evidence="12">
    <location>
        <begin position="147"/>
        <end position="242"/>
    </location>
</feature>
<feature type="compositionally biased region" description="Low complexity" evidence="12">
    <location>
        <begin position="186"/>
        <end position="228"/>
    </location>
</feature>
<protein>
    <recommendedName>
        <fullName evidence="9">Cone-rod homeobox protein</fullName>
    </recommendedName>
</protein>
<dbReference type="GO" id="GO:0045944">
    <property type="term" value="P:positive regulation of transcription by RNA polymerase II"/>
    <property type="evidence" value="ECO:0007669"/>
    <property type="project" value="UniProtKB-ARBA"/>
</dbReference>
<feature type="domain" description="Homeobox" evidence="13">
    <location>
        <begin position="93"/>
        <end position="153"/>
    </location>
</feature>
<dbReference type="Gene3D" id="1.10.10.60">
    <property type="entry name" value="Homeodomain-like"/>
    <property type="match status" value="1"/>
</dbReference>
<reference evidence="14" key="1">
    <citation type="journal article" date="2005" name="Curr. Biol.">
        <title>Remodelling of the homeobox gene complement in the tunicate Oikopleura dioica.</title>
        <authorList>
            <person name="Edvardsen R.B."/>
            <person name="Seo H.C."/>
            <person name="Jensen M.F."/>
            <person name="Mialon A."/>
            <person name="Mikhaleva J."/>
            <person name="Bjordal M."/>
            <person name="Cartry J."/>
            <person name="Reinhardt R."/>
            <person name="Weissenbach J."/>
            <person name="Wincker P."/>
            <person name="Chourrout D."/>
        </authorList>
    </citation>
    <scope>NUCLEOTIDE SEQUENCE</scope>
</reference>
<comment type="subcellular location">
    <subcellularLocation>
        <location evidence="1 10 11">Nucleus</location>
    </subcellularLocation>
</comment>
<dbReference type="GO" id="GO:0000978">
    <property type="term" value="F:RNA polymerase II cis-regulatory region sequence-specific DNA binding"/>
    <property type="evidence" value="ECO:0007669"/>
    <property type="project" value="TreeGrafter"/>
</dbReference>
<dbReference type="SUPFAM" id="SSF46689">
    <property type="entry name" value="Homeodomain-like"/>
    <property type="match status" value="1"/>
</dbReference>
<evidence type="ECO:0000256" key="4">
    <source>
        <dbReference type="ARBA" id="ARBA00023125"/>
    </source>
</evidence>
<dbReference type="FunFam" id="1.10.10.60:FF:000068">
    <property type="entry name" value="Orthodenticle homeobox 1"/>
    <property type="match status" value="1"/>
</dbReference>
<feature type="region of interest" description="Disordered" evidence="12">
    <location>
        <begin position="293"/>
        <end position="351"/>
    </location>
</feature>
<dbReference type="EMBL" id="AY705683">
    <property type="protein sequence ID" value="AAW23071.1"/>
    <property type="molecule type" value="Genomic_DNA"/>
</dbReference>
<dbReference type="InterPro" id="IPR009057">
    <property type="entry name" value="Homeodomain-like_sf"/>
</dbReference>
<organism evidence="14">
    <name type="scientific">Oikopleura dioica</name>
    <name type="common">Tunicate</name>
    <dbReference type="NCBI Taxonomy" id="34765"/>
    <lineage>
        <taxon>Eukaryota</taxon>
        <taxon>Metazoa</taxon>
        <taxon>Chordata</taxon>
        <taxon>Tunicata</taxon>
        <taxon>Appendicularia</taxon>
        <taxon>Copelata</taxon>
        <taxon>Oikopleuridae</taxon>
        <taxon>Oikopleura</taxon>
    </lineage>
</organism>
<evidence type="ECO:0000256" key="3">
    <source>
        <dbReference type="ARBA" id="ARBA00022902"/>
    </source>
</evidence>
<dbReference type="AlphaFoldDB" id="Q5EVI7"/>
<evidence type="ECO:0000256" key="11">
    <source>
        <dbReference type="RuleBase" id="RU000682"/>
    </source>
</evidence>
<evidence type="ECO:0000256" key="12">
    <source>
        <dbReference type="SAM" id="MobiDB-lite"/>
    </source>
</evidence>
<evidence type="ECO:0000313" key="14">
    <source>
        <dbReference type="EMBL" id="AAW23071.1"/>
    </source>
</evidence>
<keyword evidence="6 10" id="KW-0539">Nucleus</keyword>
<dbReference type="SMART" id="SM00389">
    <property type="entry name" value="HOX"/>
    <property type="match status" value="1"/>
</dbReference>
<dbReference type="InterPro" id="IPR001356">
    <property type="entry name" value="HD"/>
</dbReference>
<evidence type="ECO:0000256" key="7">
    <source>
        <dbReference type="ARBA" id="ARBA00059127"/>
    </source>
</evidence>
<dbReference type="GO" id="GO:0005634">
    <property type="term" value="C:nucleus"/>
    <property type="evidence" value="ECO:0007669"/>
    <property type="project" value="UniProtKB-SubCell"/>
</dbReference>
<evidence type="ECO:0000259" key="13">
    <source>
        <dbReference type="PROSITE" id="PS50071"/>
    </source>
</evidence>
<keyword evidence="3" id="KW-0524">Neurogenesis</keyword>
<evidence type="ECO:0000256" key="9">
    <source>
        <dbReference type="ARBA" id="ARBA00070771"/>
    </source>
</evidence>
<evidence type="ECO:0000256" key="2">
    <source>
        <dbReference type="ARBA" id="ARBA00022473"/>
    </source>
</evidence>
<dbReference type="PROSITE" id="PS50071">
    <property type="entry name" value="HOMEOBOX_2"/>
    <property type="match status" value="1"/>
</dbReference>
<dbReference type="CDD" id="cd00086">
    <property type="entry name" value="homeodomain"/>
    <property type="match status" value="1"/>
</dbReference>
<dbReference type="InterPro" id="IPR017970">
    <property type="entry name" value="Homeobox_CS"/>
</dbReference>
<evidence type="ECO:0000256" key="1">
    <source>
        <dbReference type="ARBA" id="ARBA00004123"/>
    </source>
</evidence>
<keyword evidence="5 10" id="KW-0371">Homeobox</keyword>
<keyword evidence="4 10" id="KW-0238">DNA-binding</keyword>
<dbReference type="PANTHER" id="PTHR45793:SF5">
    <property type="entry name" value="HOMEOTIC PROTEIN OCELLILESS"/>
    <property type="match status" value="1"/>
</dbReference>